<sequence>MASSRPLGLLGLLHLLIFATTAAAEIILPSNYIGIEHFCGKELTATIAEFGYAAYREAQNSRAQRKFLPQLINERWIVVGTDIGGDLFGRFCVIFKGDIFQAQSNNDLQADVLITFVFSPLFAFTDISRRSIRVEKIEYHHV</sequence>
<keyword evidence="3" id="KW-1185">Reference proteome</keyword>
<dbReference type="EMBL" id="KZ451898">
    <property type="protein sequence ID" value="PKA65049.1"/>
    <property type="molecule type" value="Genomic_DNA"/>
</dbReference>
<keyword evidence="1" id="KW-0732">Signal</keyword>
<accession>A0A2I0BBA6</accession>
<evidence type="ECO:0000313" key="3">
    <source>
        <dbReference type="Proteomes" id="UP000236161"/>
    </source>
</evidence>
<gene>
    <name evidence="2" type="ORF">AXF42_Ash019061</name>
</gene>
<dbReference type="Proteomes" id="UP000236161">
    <property type="component" value="Unassembled WGS sequence"/>
</dbReference>
<proteinExistence type="predicted"/>
<feature type="chain" id="PRO_5014155495" evidence="1">
    <location>
        <begin position="25"/>
        <end position="142"/>
    </location>
</feature>
<organism evidence="2 3">
    <name type="scientific">Apostasia shenzhenica</name>
    <dbReference type="NCBI Taxonomy" id="1088818"/>
    <lineage>
        <taxon>Eukaryota</taxon>
        <taxon>Viridiplantae</taxon>
        <taxon>Streptophyta</taxon>
        <taxon>Embryophyta</taxon>
        <taxon>Tracheophyta</taxon>
        <taxon>Spermatophyta</taxon>
        <taxon>Magnoliopsida</taxon>
        <taxon>Liliopsida</taxon>
        <taxon>Asparagales</taxon>
        <taxon>Orchidaceae</taxon>
        <taxon>Apostasioideae</taxon>
        <taxon>Apostasia</taxon>
    </lineage>
</organism>
<evidence type="ECO:0000313" key="2">
    <source>
        <dbReference type="EMBL" id="PKA65049.1"/>
    </source>
</evidence>
<reference evidence="2 3" key="1">
    <citation type="journal article" date="2017" name="Nature">
        <title>The Apostasia genome and the evolution of orchids.</title>
        <authorList>
            <person name="Zhang G.Q."/>
            <person name="Liu K.W."/>
            <person name="Li Z."/>
            <person name="Lohaus R."/>
            <person name="Hsiao Y.Y."/>
            <person name="Niu S.C."/>
            <person name="Wang J.Y."/>
            <person name="Lin Y.C."/>
            <person name="Xu Q."/>
            <person name="Chen L.J."/>
            <person name="Yoshida K."/>
            <person name="Fujiwara S."/>
            <person name="Wang Z.W."/>
            <person name="Zhang Y.Q."/>
            <person name="Mitsuda N."/>
            <person name="Wang M."/>
            <person name="Liu G.H."/>
            <person name="Pecoraro L."/>
            <person name="Huang H.X."/>
            <person name="Xiao X.J."/>
            <person name="Lin M."/>
            <person name="Wu X.Y."/>
            <person name="Wu W.L."/>
            <person name="Chen Y.Y."/>
            <person name="Chang S.B."/>
            <person name="Sakamoto S."/>
            <person name="Ohme-Takagi M."/>
            <person name="Yagi M."/>
            <person name="Zeng S.J."/>
            <person name="Shen C.Y."/>
            <person name="Yeh C.M."/>
            <person name="Luo Y.B."/>
            <person name="Tsai W.C."/>
            <person name="Van de Peer Y."/>
            <person name="Liu Z.J."/>
        </authorList>
    </citation>
    <scope>NUCLEOTIDE SEQUENCE [LARGE SCALE GENOMIC DNA]</scope>
    <source>
        <strain evidence="3">cv. Shenzhen</strain>
        <tissue evidence="2">Stem</tissue>
    </source>
</reference>
<dbReference type="AlphaFoldDB" id="A0A2I0BBA6"/>
<evidence type="ECO:0000256" key="1">
    <source>
        <dbReference type="SAM" id="SignalP"/>
    </source>
</evidence>
<feature type="signal peptide" evidence="1">
    <location>
        <begin position="1"/>
        <end position="24"/>
    </location>
</feature>
<protein>
    <submittedName>
        <fullName evidence="2">Uncharacterized protein</fullName>
    </submittedName>
</protein>
<name>A0A2I0BBA6_9ASPA</name>